<dbReference type="KEGG" id="hhk:HH1059_20460"/>
<evidence type="ECO:0000313" key="2">
    <source>
        <dbReference type="Proteomes" id="UP000218890"/>
    </source>
</evidence>
<dbReference type="Proteomes" id="UP000218890">
    <property type="component" value="Chromosome"/>
</dbReference>
<reference evidence="1" key="1">
    <citation type="submission" date="2016-02" db="EMBL/GenBank/DDBJ databases">
        <title>Halorhodospira halochloris DSM-1059 complete genome, version 2.</title>
        <authorList>
            <person name="Tsukatani Y."/>
        </authorList>
    </citation>
    <scope>NUCLEOTIDE SEQUENCE</scope>
    <source>
        <strain evidence="1">DSM 1059</strain>
    </source>
</reference>
<organism evidence="1 2">
    <name type="scientific">Halorhodospira halochloris</name>
    <name type="common">Ectothiorhodospira halochloris</name>
    <dbReference type="NCBI Taxonomy" id="1052"/>
    <lineage>
        <taxon>Bacteria</taxon>
        <taxon>Pseudomonadati</taxon>
        <taxon>Pseudomonadota</taxon>
        <taxon>Gammaproteobacteria</taxon>
        <taxon>Chromatiales</taxon>
        <taxon>Ectothiorhodospiraceae</taxon>
        <taxon>Halorhodospira</taxon>
    </lineage>
</organism>
<dbReference type="AlphaFoldDB" id="A0A110B7C4"/>
<gene>
    <name evidence="1" type="ORF">HH1059_20460</name>
</gene>
<proteinExistence type="predicted"/>
<protein>
    <recommendedName>
        <fullName evidence="3">CRISPR-associated protein Csx16</fullName>
    </recommendedName>
</protein>
<dbReference type="RefSeq" id="WP_096410057.1">
    <property type="nucleotide sequence ID" value="NZ_AP017372.2"/>
</dbReference>
<evidence type="ECO:0000313" key="1">
    <source>
        <dbReference type="EMBL" id="BAU58753.2"/>
    </source>
</evidence>
<evidence type="ECO:0008006" key="3">
    <source>
        <dbReference type="Google" id="ProtNLM"/>
    </source>
</evidence>
<dbReference type="Pfam" id="PF09652">
    <property type="entry name" value="Cas_VVA1548"/>
    <property type="match status" value="1"/>
</dbReference>
<name>A0A110B7C4_HALHR</name>
<dbReference type="NCBIfam" id="TIGR02620">
    <property type="entry name" value="cas_VVA1548"/>
    <property type="match status" value="1"/>
</dbReference>
<dbReference type="OrthoDB" id="8548152at2"/>
<dbReference type="InterPro" id="IPR013443">
    <property type="entry name" value="CRISPR-assoc_prot_Csx16"/>
</dbReference>
<sequence length="96" mass="10897">MTTWFVSRHPGAAAWAERQGIEVDRFVEHLDWAAVERGDAVIGTLPVHIAAMICQRGAAYWHLSLELPLDMRGKELSEDDMELAGARIERFHVEKK</sequence>
<keyword evidence="2" id="KW-1185">Reference proteome</keyword>
<accession>A0A110B7C4</accession>
<dbReference type="EMBL" id="AP017372">
    <property type="protein sequence ID" value="BAU58753.2"/>
    <property type="molecule type" value="Genomic_DNA"/>
</dbReference>